<evidence type="ECO:0000259" key="2">
    <source>
        <dbReference type="PROSITE" id="PS51164"/>
    </source>
</evidence>
<dbReference type="AlphaFoldDB" id="A0AAD5SU30"/>
<dbReference type="SUPFAM" id="SSF57180">
    <property type="entry name" value="Cellulose-binding domain"/>
    <property type="match status" value="1"/>
</dbReference>
<proteinExistence type="predicted"/>
<evidence type="ECO:0000313" key="4">
    <source>
        <dbReference type="Proteomes" id="UP001211907"/>
    </source>
</evidence>
<name>A0AAD5SU30_9FUNG</name>
<keyword evidence="4" id="KW-1185">Reference proteome</keyword>
<accession>A0AAD5SU30</accession>
<evidence type="ECO:0000256" key="1">
    <source>
        <dbReference type="ARBA" id="ARBA00022729"/>
    </source>
</evidence>
<dbReference type="InterPro" id="IPR035971">
    <property type="entry name" value="CBD_sf"/>
</dbReference>
<dbReference type="GO" id="GO:0005576">
    <property type="term" value="C:extracellular region"/>
    <property type="evidence" value="ECO:0007669"/>
    <property type="project" value="InterPro"/>
</dbReference>
<dbReference type="EMBL" id="JADGJH010003955">
    <property type="protein sequence ID" value="KAJ3087918.1"/>
    <property type="molecule type" value="Genomic_DNA"/>
</dbReference>
<dbReference type="Pfam" id="PF00734">
    <property type="entry name" value="CBM_1"/>
    <property type="match status" value="1"/>
</dbReference>
<comment type="caution">
    <text evidence="3">The sequence shown here is derived from an EMBL/GenBank/DDBJ whole genome shotgun (WGS) entry which is preliminary data.</text>
</comment>
<evidence type="ECO:0000313" key="3">
    <source>
        <dbReference type="EMBL" id="KAJ3087918.1"/>
    </source>
</evidence>
<protein>
    <recommendedName>
        <fullName evidence="2">CBM1 domain-containing protein</fullName>
    </recommendedName>
</protein>
<dbReference type="GO" id="GO:0030248">
    <property type="term" value="F:cellulose binding"/>
    <property type="evidence" value="ECO:0007669"/>
    <property type="project" value="InterPro"/>
</dbReference>
<feature type="domain" description="CBM1" evidence="2">
    <location>
        <begin position="10"/>
        <end position="46"/>
    </location>
</feature>
<gene>
    <name evidence="3" type="ORF">HK100_008203</name>
</gene>
<reference evidence="3" key="1">
    <citation type="submission" date="2020-05" db="EMBL/GenBank/DDBJ databases">
        <title>Phylogenomic resolution of chytrid fungi.</title>
        <authorList>
            <person name="Stajich J.E."/>
            <person name="Amses K."/>
            <person name="Simmons R."/>
            <person name="Seto K."/>
            <person name="Myers J."/>
            <person name="Bonds A."/>
            <person name="Quandt C.A."/>
            <person name="Barry K."/>
            <person name="Liu P."/>
            <person name="Grigoriev I."/>
            <person name="Longcore J.E."/>
            <person name="James T.Y."/>
        </authorList>
    </citation>
    <scope>NUCLEOTIDE SEQUENCE</scope>
    <source>
        <strain evidence="3">JEL0513</strain>
    </source>
</reference>
<dbReference type="Proteomes" id="UP001211907">
    <property type="component" value="Unassembled WGS sequence"/>
</dbReference>
<organism evidence="3 4">
    <name type="scientific">Physocladia obscura</name>
    <dbReference type="NCBI Taxonomy" id="109957"/>
    <lineage>
        <taxon>Eukaryota</taxon>
        <taxon>Fungi</taxon>
        <taxon>Fungi incertae sedis</taxon>
        <taxon>Chytridiomycota</taxon>
        <taxon>Chytridiomycota incertae sedis</taxon>
        <taxon>Chytridiomycetes</taxon>
        <taxon>Chytridiales</taxon>
        <taxon>Chytriomycetaceae</taxon>
        <taxon>Physocladia</taxon>
    </lineage>
</organism>
<keyword evidence="1" id="KW-0732">Signal</keyword>
<sequence length="312" mass="31721">MNLIRAVSSVCAALYAQCGGEGYSGVTCCQSGSICIFSSSYYSQCLPGSSSSVITSTTTAVISTTPITTKTTTTTTTITTATTTTATTASSTTSSITTSSVPGGNILAPAVRGSYWAATTDSGGCSLPIAGYSTPHGAVALGDQAALGALSFNAYYCGQILSINCGFGSVSAIVASTCDITGHDCGVDMILPTWNAATNNATPGLTTCSVALTNANPIVSTAAAICYYRPASEFTNQYYKLLSVLNTSGRLLVAVTLAGIQGTLSSGNWYAFQAGASPFQQSDSVIFSYKDGSQSSFTLSECVEPTGVQIFS</sequence>
<dbReference type="InterPro" id="IPR000254">
    <property type="entry name" value="CBD"/>
</dbReference>
<dbReference type="PROSITE" id="PS00562">
    <property type="entry name" value="CBM1_1"/>
    <property type="match status" value="1"/>
</dbReference>
<dbReference type="GO" id="GO:0005975">
    <property type="term" value="P:carbohydrate metabolic process"/>
    <property type="evidence" value="ECO:0007669"/>
    <property type="project" value="InterPro"/>
</dbReference>
<dbReference type="SMART" id="SM00236">
    <property type="entry name" value="fCBD"/>
    <property type="match status" value="1"/>
</dbReference>
<dbReference type="PROSITE" id="PS51164">
    <property type="entry name" value="CBM1_2"/>
    <property type="match status" value="1"/>
</dbReference>